<keyword evidence="1" id="KW-0175">Coiled coil</keyword>
<evidence type="ECO:0000256" key="1">
    <source>
        <dbReference type="SAM" id="Coils"/>
    </source>
</evidence>
<protein>
    <recommendedName>
        <fullName evidence="4">Chromosome partition protein Smc</fullName>
    </recommendedName>
</protein>
<dbReference type="RefSeq" id="WP_075756418.1">
    <property type="nucleotide sequence ID" value="NZ_CP146991.1"/>
</dbReference>
<dbReference type="Gene3D" id="3.40.50.300">
    <property type="entry name" value="P-loop containing nucleotide triphosphate hydrolases"/>
    <property type="match status" value="1"/>
</dbReference>
<organism evidence="2 3">
    <name type="scientific">Sporomusa sphaeroides DSM 2875</name>
    <dbReference type="NCBI Taxonomy" id="1337886"/>
    <lineage>
        <taxon>Bacteria</taxon>
        <taxon>Bacillati</taxon>
        <taxon>Bacillota</taxon>
        <taxon>Negativicutes</taxon>
        <taxon>Selenomonadales</taxon>
        <taxon>Sporomusaceae</taxon>
        <taxon>Sporomusa</taxon>
    </lineage>
</organism>
<evidence type="ECO:0000313" key="3">
    <source>
        <dbReference type="Proteomes" id="UP000245702"/>
    </source>
</evidence>
<sequence length="446" mass="48877">MKIVKLVAENFKKLKAIEIIPQGNMIEITGKCEQGKTTVLDAIGTALCGTKWDEALREGADKGKIVVDLGDIIVTRTITKAGGTLKVETRDGAKYPSPQTLLDKLVGKIAFNPMEFSKEKDPKKQVDMLLKVVELKVDAAKLTDISGVVIEESPNPLDMLNAAYKSVYESRTAVNRDLDKAKKALESIPEVAEVEPVLLTELVAEKEKLEKVNRDNANRLAEYQDQERHLAALRSNKTATSEIISDLESRLIAAKKSLVEQENQISAQEQALKVAKAVIDSKQDEDLTDINERIAKADETNKQAQQYKDRQAKAAEVAKHQTESDDLSAKLKKIVDYKAEIIKNTKFPVPGLDFAGGGVTFEGKPFSQASSAQKIRVGMGVGMAANPELRVVMIDGYESLDPDQRKIVEEMATVNDFQVWTTSVSTDSTVGIYIEDGEIKASEAAG</sequence>
<dbReference type="PANTHER" id="PTHR32182">
    <property type="entry name" value="DNA REPLICATION AND REPAIR PROTEIN RECF"/>
    <property type="match status" value="1"/>
</dbReference>
<keyword evidence="3" id="KW-1185">Reference proteome</keyword>
<dbReference type="EMBL" id="FCOW01000004">
    <property type="protein sequence ID" value="CVK18499.1"/>
    <property type="molecule type" value="Genomic_DNA"/>
</dbReference>
<name>A0ABP2C540_9FIRM</name>
<accession>A0ABP2C540</accession>
<feature type="coiled-coil region" evidence="1">
    <location>
        <begin position="199"/>
        <end position="310"/>
    </location>
</feature>
<dbReference type="SUPFAM" id="SSF52540">
    <property type="entry name" value="P-loop containing nucleoside triphosphate hydrolases"/>
    <property type="match status" value="1"/>
</dbReference>
<dbReference type="Proteomes" id="UP000245702">
    <property type="component" value="Unassembled WGS sequence"/>
</dbReference>
<dbReference type="InterPro" id="IPR027417">
    <property type="entry name" value="P-loop_NTPase"/>
</dbReference>
<gene>
    <name evidence="2" type="ORF">SSPH_01137</name>
</gene>
<evidence type="ECO:0008006" key="4">
    <source>
        <dbReference type="Google" id="ProtNLM"/>
    </source>
</evidence>
<comment type="caution">
    <text evidence="2">The sequence shown here is derived from an EMBL/GenBank/DDBJ whole genome shotgun (WGS) entry which is preliminary data.</text>
</comment>
<evidence type="ECO:0000313" key="2">
    <source>
        <dbReference type="EMBL" id="CVK18499.1"/>
    </source>
</evidence>
<dbReference type="PANTHER" id="PTHR32182:SF0">
    <property type="entry name" value="DNA REPLICATION AND REPAIR PROTEIN RECF"/>
    <property type="match status" value="1"/>
</dbReference>
<reference evidence="2 3" key="1">
    <citation type="submission" date="2016-01" db="EMBL/GenBank/DDBJ databases">
        <authorList>
            <person name="Brown R."/>
        </authorList>
    </citation>
    <scope>NUCLEOTIDE SEQUENCE [LARGE SCALE GENOMIC DNA]</scope>
    <source>
        <strain evidence="2">Sporomusa sphaeroides DSM 2875</strain>
    </source>
</reference>
<proteinExistence type="predicted"/>